<organism evidence="2 3">
    <name type="scientific">Acetobacter sacchari</name>
    <dbReference type="NCBI Taxonomy" id="2661687"/>
    <lineage>
        <taxon>Bacteria</taxon>
        <taxon>Pseudomonadati</taxon>
        <taxon>Pseudomonadota</taxon>
        <taxon>Alphaproteobacteria</taxon>
        <taxon>Acetobacterales</taxon>
        <taxon>Acetobacteraceae</taxon>
        <taxon>Acetobacter</taxon>
    </lineage>
</organism>
<sequence length="197" mass="20091">MQDGQSEALQTGVKNGTIAPPAGATTVNNATGACSVSTGPNQLSFSLHLPGNAVSAGGCIGFSNEIAGRILGDIETAANRIMGDFERAFDKIMGGNQNKSNDSMKFIAGTSSAAQSTMMSSDLTSDQLLQISQDFLNEVASDIASNYDGTPIVGSYQQAALQNNYIASVPVALDNHKVNIPGASLAGGNDTTGGISK</sequence>
<proteinExistence type="predicted"/>
<gene>
    <name evidence="2" type="ORF">J2D73_11070</name>
</gene>
<comment type="caution">
    <text evidence="2">The sequence shown here is derived from an EMBL/GenBank/DDBJ whole genome shotgun (WGS) entry which is preliminary data.</text>
</comment>
<feature type="compositionally biased region" description="Polar residues" evidence="1">
    <location>
        <begin position="1"/>
        <end position="14"/>
    </location>
</feature>
<evidence type="ECO:0000256" key="1">
    <source>
        <dbReference type="SAM" id="MobiDB-lite"/>
    </source>
</evidence>
<keyword evidence="3" id="KW-1185">Reference proteome</keyword>
<accession>A0ABS3LWP4</accession>
<feature type="region of interest" description="Disordered" evidence="1">
    <location>
        <begin position="1"/>
        <end position="22"/>
    </location>
</feature>
<dbReference type="Proteomes" id="UP000664771">
    <property type="component" value="Unassembled WGS sequence"/>
</dbReference>
<evidence type="ECO:0000313" key="2">
    <source>
        <dbReference type="EMBL" id="MBO1360329.1"/>
    </source>
</evidence>
<reference evidence="2 3" key="1">
    <citation type="submission" date="2021-03" db="EMBL/GenBank/DDBJ databases">
        <title>The complete genome sequence of Acetobacter sacchari TBRC 11175.</title>
        <authorList>
            <person name="Charoenyingcharoen P."/>
            <person name="Yukphan P."/>
        </authorList>
    </citation>
    <scope>NUCLEOTIDE SEQUENCE [LARGE SCALE GENOMIC DNA]</scope>
    <source>
        <strain evidence="2 3">TBRC 11175</strain>
    </source>
</reference>
<dbReference type="EMBL" id="JAFVMF010000010">
    <property type="protein sequence ID" value="MBO1360329.1"/>
    <property type="molecule type" value="Genomic_DNA"/>
</dbReference>
<evidence type="ECO:0000313" key="3">
    <source>
        <dbReference type="Proteomes" id="UP000664771"/>
    </source>
</evidence>
<protein>
    <submittedName>
        <fullName evidence="2">Uncharacterized protein</fullName>
    </submittedName>
</protein>
<dbReference type="RefSeq" id="WP_207881603.1">
    <property type="nucleotide sequence ID" value="NZ_JAFVMF010000010.1"/>
</dbReference>
<name>A0ABS3LWP4_9PROT</name>